<accession>A0A1I2TXL7</accession>
<dbReference type="Pfam" id="PF14054">
    <property type="entry name" value="DUF4249"/>
    <property type="match status" value="1"/>
</dbReference>
<evidence type="ECO:0008006" key="3">
    <source>
        <dbReference type="Google" id="ProtNLM"/>
    </source>
</evidence>
<sequence>MKRLGIILLSVFMLSCQEEVSLPLATIEGEVPIIEAVWTDRDQFNEVKISLARNYYDPESYQVIGDAEVAITIPGTETIIPFRFYPETNSYKPIDRNKLARVGERYELVVFWEDQIYSATGLMLEPPILDSLTVSYEEGRLFREEGFYIKAFGKIPFEEDNFYRIRIIENDTLKNNRDDYLLFDDTFGVEFFETGLELGYAFEEDDRVRLELFRMNEDVYDYFTQLVGLLFSDGGLFSPPPQNPDGNIRVVEGKGTVLGYFQVSPVLVSTLIIQEEEKEE</sequence>
<dbReference type="Proteomes" id="UP000199642">
    <property type="component" value="Unassembled WGS sequence"/>
</dbReference>
<dbReference type="STRING" id="435880.SAMN04487988_106154"/>
<name>A0A1I2TXL7_9BACT</name>
<evidence type="ECO:0000313" key="2">
    <source>
        <dbReference type="Proteomes" id="UP000199642"/>
    </source>
</evidence>
<dbReference type="OrthoDB" id="637707at2"/>
<gene>
    <name evidence="1" type="ORF">SAMN04487988_106154</name>
</gene>
<proteinExistence type="predicted"/>
<protein>
    <recommendedName>
        <fullName evidence="3">DUF4249 domain-containing protein</fullName>
    </recommendedName>
</protein>
<evidence type="ECO:0000313" key="1">
    <source>
        <dbReference type="EMBL" id="SFG67071.1"/>
    </source>
</evidence>
<dbReference type="PROSITE" id="PS51257">
    <property type="entry name" value="PROKAR_LIPOPROTEIN"/>
    <property type="match status" value="1"/>
</dbReference>
<dbReference type="InterPro" id="IPR025345">
    <property type="entry name" value="DUF4249"/>
</dbReference>
<dbReference type="AlphaFoldDB" id="A0A1I2TXL7"/>
<keyword evidence="2" id="KW-1185">Reference proteome</keyword>
<organism evidence="1 2">
    <name type="scientific">Algoriphagus hitonicola</name>
    <dbReference type="NCBI Taxonomy" id="435880"/>
    <lineage>
        <taxon>Bacteria</taxon>
        <taxon>Pseudomonadati</taxon>
        <taxon>Bacteroidota</taxon>
        <taxon>Cytophagia</taxon>
        <taxon>Cytophagales</taxon>
        <taxon>Cyclobacteriaceae</taxon>
        <taxon>Algoriphagus</taxon>
    </lineage>
</organism>
<reference evidence="2" key="1">
    <citation type="submission" date="2016-10" db="EMBL/GenBank/DDBJ databases">
        <authorList>
            <person name="Varghese N."/>
            <person name="Submissions S."/>
        </authorList>
    </citation>
    <scope>NUCLEOTIDE SEQUENCE [LARGE SCALE GENOMIC DNA]</scope>
    <source>
        <strain evidence="2">DSM 19315</strain>
    </source>
</reference>
<dbReference type="RefSeq" id="WP_092791249.1">
    <property type="nucleotide sequence ID" value="NZ_FOPC01000006.1"/>
</dbReference>
<dbReference type="EMBL" id="FOPC01000006">
    <property type="protein sequence ID" value="SFG67071.1"/>
    <property type="molecule type" value="Genomic_DNA"/>
</dbReference>